<keyword evidence="5" id="KW-0687">Ribonucleoprotein</keyword>
<feature type="region of interest" description="Disordered" evidence="8">
    <location>
        <begin position="26"/>
        <end position="66"/>
    </location>
</feature>
<evidence type="ECO:0000256" key="1">
    <source>
        <dbReference type="ARBA" id="ARBA00004173"/>
    </source>
</evidence>
<evidence type="ECO:0000256" key="3">
    <source>
        <dbReference type="ARBA" id="ARBA00022980"/>
    </source>
</evidence>
<dbReference type="EMBL" id="ML120365">
    <property type="protein sequence ID" value="RPB02850.1"/>
    <property type="molecule type" value="Genomic_DNA"/>
</dbReference>
<evidence type="ECO:0000256" key="5">
    <source>
        <dbReference type="ARBA" id="ARBA00023274"/>
    </source>
</evidence>
<dbReference type="InterPro" id="IPR013870">
    <property type="entry name" value="Ribosomal_mL54"/>
</dbReference>
<dbReference type="Pfam" id="PF08561">
    <property type="entry name" value="Ribosomal_L37"/>
    <property type="match status" value="1"/>
</dbReference>
<dbReference type="PANTHER" id="PTHR28595">
    <property type="entry name" value="39S RIBOSOMAL PROTEIN L54, MITOCHONDRIAL"/>
    <property type="match status" value="1"/>
</dbReference>
<keyword evidence="4" id="KW-0496">Mitochondrion</keyword>
<feature type="region of interest" description="Disordered" evidence="8">
    <location>
        <begin position="101"/>
        <end position="123"/>
    </location>
</feature>
<gene>
    <name evidence="9" type="ORF">L873DRAFT_1671692</name>
</gene>
<evidence type="ECO:0000256" key="2">
    <source>
        <dbReference type="ARBA" id="ARBA00022946"/>
    </source>
</evidence>
<dbReference type="Proteomes" id="UP000276215">
    <property type="component" value="Unassembled WGS sequence"/>
</dbReference>
<organism evidence="9 10">
    <name type="scientific">Choiromyces venosus 120613-1</name>
    <dbReference type="NCBI Taxonomy" id="1336337"/>
    <lineage>
        <taxon>Eukaryota</taxon>
        <taxon>Fungi</taxon>
        <taxon>Dikarya</taxon>
        <taxon>Ascomycota</taxon>
        <taxon>Pezizomycotina</taxon>
        <taxon>Pezizomycetes</taxon>
        <taxon>Pezizales</taxon>
        <taxon>Tuberaceae</taxon>
        <taxon>Choiromyces</taxon>
    </lineage>
</organism>
<protein>
    <recommendedName>
        <fullName evidence="7">Large ribosomal subunit protein mL54</fullName>
    </recommendedName>
</protein>
<reference evidence="9 10" key="1">
    <citation type="journal article" date="2018" name="Nat. Ecol. Evol.">
        <title>Pezizomycetes genomes reveal the molecular basis of ectomycorrhizal truffle lifestyle.</title>
        <authorList>
            <person name="Murat C."/>
            <person name="Payen T."/>
            <person name="Noel B."/>
            <person name="Kuo A."/>
            <person name="Morin E."/>
            <person name="Chen J."/>
            <person name="Kohler A."/>
            <person name="Krizsan K."/>
            <person name="Balestrini R."/>
            <person name="Da Silva C."/>
            <person name="Montanini B."/>
            <person name="Hainaut M."/>
            <person name="Levati E."/>
            <person name="Barry K.W."/>
            <person name="Belfiori B."/>
            <person name="Cichocki N."/>
            <person name="Clum A."/>
            <person name="Dockter R.B."/>
            <person name="Fauchery L."/>
            <person name="Guy J."/>
            <person name="Iotti M."/>
            <person name="Le Tacon F."/>
            <person name="Lindquist E.A."/>
            <person name="Lipzen A."/>
            <person name="Malagnac F."/>
            <person name="Mello A."/>
            <person name="Molinier V."/>
            <person name="Miyauchi S."/>
            <person name="Poulain J."/>
            <person name="Riccioni C."/>
            <person name="Rubini A."/>
            <person name="Sitrit Y."/>
            <person name="Splivallo R."/>
            <person name="Traeger S."/>
            <person name="Wang M."/>
            <person name="Zifcakova L."/>
            <person name="Wipf D."/>
            <person name="Zambonelli A."/>
            <person name="Paolocci F."/>
            <person name="Nowrousian M."/>
            <person name="Ottonello S."/>
            <person name="Baldrian P."/>
            <person name="Spatafora J.W."/>
            <person name="Henrissat B."/>
            <person name="Nagy L.G."/>
            <person name="Aury J.M."/>
            <person name="Wincker P."/>
            <person name="Grigoriev I.V."/>
            <person name="Bonfante P."/>
            <person name="Martin F.M."/>
        </authorList>
    </citation>
    <scope>NUCLEOTIDE SEQUENCE [LARGE SCALE GENOMIC DNA]</scope>
    <source>
        <strain evidence="9 10">120613-1</strain>
    </source>
</reference>
<proteinExistence type="inferred from homology"/>
<dbReference type="PANTHER" id="PTHR28595:SF1">
    <property type="entry name" value="LARGE RIBOSOMAL SUBUNIT PROTEIN ML54"/>
    <property type="match status" value="1"/>
</dbReference>
<comment type="similarity">
    <text evidence="6">Belongs to the mitochondrion-specific ribosomal protein mL54 family.</text>
</comment>
<sequence length="246" mass="26756">MLCTRCVRSSPRPPIFFLTSRSFVTTQSLRDGTPRPPGEPAPLEPTPPRSALTADGKPRTMSGTPAGTVLKNINFLKNRLDPVAKDDMEYPDWLWSLLDKKSGGGGDSAAAGDAYSKSKKQRDLAKKQAENVARMEARNKDVRIPPHKQSIDLPFATVPDPTAPNSIIRSMAQPFTRVVSAIGALANRPSSVPGSRGLKPATVEIGRDVHVTPLEAQSARLEIRTALRKEQRKGILEKNFLSTLKG</sequence>
<dbReference type="GO" id="GO:0005762">
    <property type="term" value="C:mitochondrial large ribosomal subunit"/>
    <property type="evidence" value="ECO:0007669"/>
    <property type="project" value="TreeGrafter"/>
</dbReference>
<feature type="compositionally biased region" description="Pro residues" evidence="8">
    <location>
        <begin position="34"/>
        <end position="48"/>
    </location>
</feature>
<accession>A0A3N4JWY6</accession>
<evidence type="ECO:0000313" key="9">
    <source>
        <dbReference type="EMBL" id="RPB02850.1"/>
    </source>
</evidence>
<keyword evidence="2" id="KW-0809">Transit peptide</keyword>
<dbReference type="GO" id="GO:0003735">
    <property type="term" value="F:structural constituent of ribosome"/>
    <property type="evidence" value="ECO:0007669"/>
    <property type="project" value="TreeGrafter"/>
</dbReference>
<dbReference type="OrthoDB" id="10252718at2759"/>
<dbReference type="AlphaFoldDB" id="A0A3N4JWY6"/>
<keyword evidence="3" id="KW-0689">Ribosomal protein</keyword>
<comment type="subcellular location">
    <subcellularLocation>
        <location evidence="1">Mitochondrion</location>
    </subcellularLocation>
</comment>
<keyword evidence="10" id="KW-1185">Reference proteome</keyword>
<evidence type="ECO:0000313" key="10">
    <source>
        <dbReference type="Proteomes" id="UP000276215"/>
    </source>
</evidence>
<evidence type="ECO:0000256" key="6">
    <source>
        <dbReference type="ARBA" id="ARBA00033752"/>
    </source>
</evidence>
<evidence type="ECO:0000256" key="4">
    <source>
        <dbReference type="ARBA" id="ARBA00023128"/>
    </source>
</evidence>
<evidence type="ECO:0000256" key="7">
    <source>
        <dbReference type="ARBA" id="ARBA00035179"/>
    </source>
</evidence>
<dbReference type="STRING" id="1336337.A0A3N4JWY6"/>
<name>A0A3N4JWY6_9PEZI</name>
<evidence type="ECO:0000256" key="8">
    <source>
        <dbReference type="SAM" id="MobiDB-lite"/>
    </source>
</evidence>